<dbReference type="PROSITE" id="PS51203">
    <property type="entry name" value="CS"/>
    <property type="match status" value="1"/>
</dbReference>
<protein>
    <submittedName>
        <fullName evidence="5">HSP20 family protein</fullName>
    </submittedName>
</protein>
<dbReference type="InterPro" id="IPR002068">
    <property type="entry name" value="A-crystallin/Hsp20_dom"/>
</dbReference>
<gene>
    <name evidence="5" type="ORF">TST_1460</name>
</gene>
<keyword evidence="6" id="KW-1185">Reference proteome</keyword>
<evidence type="ECO:0000259" key="3">
    <source>
        <dbReference type="PROSITE" id="PS01031"/>
    </source>
</evidence>
<sequence length="151" mass="17937">MAIMRWLPGRELDRFRREIDRMFDEFFSEERFPALFGTQEGFVFPALDVYDEDDKIIVKAELPGVSKDDIEIVVRDNELTIKGEKKKEEEVKEENYYYSERSFGKFVRTIRLPVEIKADEVKARFKNGILEIELPKVEEARPKEIKVQVEE</sequence>
<dbReference type="InterPro" id="IPR007052">
    <property type="entry name" value="CS_dom"/>
</dbReference>
<organism evidence="5 6">
    <name type="scientific">Thermosulfidibacter takaii (strain DSM 17441 / JCM 13301 / NBRC 103674 / ABI70S6)</name>
    <dbReference type="NCBI Taxonomy" id="1298851"/>
    <lineage>
        <taxon>Bacteria</taxon>
        <taxon>Pseudomonadati</taxon>
        <taxon>Thermosulfidibacterota</taxon>
        <taxon>Thermosulfidibacteria</taxon>
        <taxon>Thermosulfidibacterales</taxon>
        <taxon>Thermosulfidibacteraceae</taxon>
    </lineage>
</organism>
<dbReference type="SUPFAM" id="SSF49764">
    <property type="entry name" value="HSP20-like chaperones"/>
    <property type="match status" value="1"/>
</dbReference>
<dbReference type="Pfam" id="PF00011">
    <property type="entry name" value="HSP20"/>
    <property type="match status" value="1"/>
</dbReference>
<proteinExistence type="inferred from homology"/>
<feature type="domain" description="SHSP" evidence="3">
    <location>
        <begin position="38"/>
        <end position="150"/>
    </location>
</feature>
<dbReference type="Gene3D" id="2.60.40.790">
    <property type="match status" value="1"/>
</dbReference>
<dbReference type="RefSeq" id="WP_068550252.1">
    <property type="nucleotide sequence ID" value="NZ_AP013035.1"/>
</dbReference>
<dbReference type="OrthoDB" id="9811615at2"/>
<dbReference type="Proteomes" id="UP000063234">
    <property type="component" value="Chromosome"/>
</dbReference>
<evidence type="ECO:0000313" key="6">
    <source>
        <dbReference type="Proteomes" id="UP000063234"/>
    </source>
</evidence>
<evidence type="ECO:0000259" key="4">
    <source>
        <dbReference type="PROSITE" id="PS51203"/>
    </source>
</evidence>
<dbReference type="AlphaFoldDB" id="A0A0S3QV91"/>
<evidence type="ECO:0000256" key="1">
    <source>
        <dbReference type="PROSITE-ProRule" id="PRU00285"/>
    </source>
</evidence>
<dbReference type="InterPro" id="IPR008978">
    <property type="entry name" value="HSP20-like_chaperone"/>
</dbReference>
<dbReference type="PANTHER" id="PTHR11527">
    <property type="entry name" value="HEAT-SHOCK PROTEIN 20 FAMILY MEMBER"/>
    <property type="match status" value="1"/>
</dbReference>
<dbReference type="EMBL" id="AP013035">
    <property type="protein sequence ID" value="BAT72247.1"/>
    <property type="molecule type" value="Genomic_DNA"/>
</dbReference>
<dbReference type="InterPro" id="IPR031107">
    <property type="entry name" value="Small_HSP"/>
</dbReference>
<dbReference type="FunFam" id="2.60.40.790:FF:000072">
    <property type="entry name" value="Small heat shock protein HSP16.5"/>
    <property type="match status" value="1"/>
</dbReference>
<dbReference type="PROSITE" id="PS01031">
    <property type="entry name" value="SHSP"/>
    <property type="match status" value="1"/>
</dbReference>
<dbReference type="CDD" id="cd06464">
    <property type="entry name" value="ACD_sHsps-like"/>
    <property type="match status" value="1"/>
</dbReference>
<feature type="domain" description="CS" evidence="4">
    <location>
        <begin position="42"/>
        <end position="150"/>
    </location>
</feature>
<dbReference type="STRING" id="1298851.TST_1460"/>
<comment type="similarity">
    <text evidence="1 2">Belongs to the small heat shock protein (HSP20) family.</text>
</comment>
<evidence type="ECO:0000256" key="2">
    <source>
        <dbReference type="RuleBase" id="RU003616"/>
    </source>
</evidence>
<reference evidence="6" key="1">
    <citation type="journal article" date="2018" name="Science">
        <title>A primordial and reversible TCA cycle in a facultatively chemolithoautotrophic thermophile.</title>
        <authorList>
            <person name="Nunoura T."/>
            <person name="Chikaraishi Y."/>
            <person name="Izaki R."/>
            <person name="Suwa T."/>
            <person name="Sato T."/>
            <person name="Harada T."/>
            <person name="Mori K."/>
            <person name="Kato Y."/>
            <person name="Miyazaki M."/>
            <person name="Shimamura S."/>
            <person name="Yanagawa K."/>
            <person name="Shuto A."/>
            <person name="Ohkouchi N."/>
            <person name="Fujita N."/>
            <person name="Takaki Y."/>
            <person name="Atomi H."/>
            <person name="Takai K."/>
        </authorList>
    </citation>
    <scope>NUCLEOTIDE SEQUENCE [LARGE SCALE GENOMIC DNA]</scope>
    <source>
        <strain evidence="6">DSM 17441 / JCM 13301 / NBRC 103674 / ABI70S6</strain>
    </source>
</reference>
<name>A0A0S3QV91_THET7</name>
<accession>A0A0S3QV91</accession>
<evidence type="ECO:0000313" key="5">
    <source>
        <dbReference type="EMBL" id="BAT72247.1"/>
    </source>
</evidence>
<dbReference type="KEGG" id="ttk:TST_1460"/>